<dbReference type="SUPFAM" id="SSF48452">
    <property type="entry name" value="TPR-like"/>
    <property type="match status" value="1"/>
</dbReference>
<evidence type="ECO:0000313" key="4">
    <source>
        <dbReference type="Proteomes" id="UP000482209"/>
    </source>
</evidence>
<reference evidence="3 4" key="1">
    <citation type="submission" date="2019-08" db="EMBL/GenBank/DDBJ databases">
        <title>In-depth cultivation of the pig gut microbiome towards novel bacterial diversity and tailored functional studies.</title>
        <authorList>
            <person name="Wylensek D."/>
            <person name="Hitch T.C.A."/>
            <person name="Clavel T."/>
        </authorList>
    </citation>
    <scope>NUCLEOTIDE SEQUENCE [LARGE SCALE GENOMIC DNA]</scope>
    <source>
        <strain evidence="3 4">WCA-693-APC-MOT-I</strain>
    </source>
</reference>
<sequence length="503" mass="59725">MGKYNNMMKCAQVRSLVSEKQYQKALETIEELNIEQINTITDLNIIAEVFKKFERYEDAREIYLRLYDRIQTRRVIYQLIYLSVKCNNIDDAEEFYKEYLELDDKSSDRLILRYYIDKAKGADRKTLIKYLEELKQEDYMEEWAYELAKLYHKEGMEEECVRECSDIILWFGEGMIVEKAMLLKLHYVDGADISTTKAIEKTRNMAAELKMAAEIAEQNERRKIEEELRRKELYEEIRLKREKEKSFNETKKIGNLTEYIKKRQAEEAGLSEKKEESVQPDNRELYVEKPFVEEEHYKEKMLEVQKMLDKIRKEQDSDGYNPEDFLEDPPEPDEDYEDDNYEKENFGESDNSILKELQPVIEDAVSEEEQILIDMVTEAKKKGQVPHFVLIGEDKEKIIELSKELSKELLRQGILPTAQIARITAERLNRIKLQNNQKKLAGGCLLIEEAYKLSLESVQSLYQFLNRNKNMVTIILTDTEENIDWLMTRNRKLKSIVEYQLKL</sequence>
<dbReference type="Gene3D" id="1.25.40.10">
    <property type="entry name" value="Tetratricopeptide repeat domain"/>
    <property type="match status" value="1"/>
</dbReference>
<evidence type="ECO:0008006" key="5">
    <source>
        <dbReference type="Google" id="ProtNLM"/>
    </source>
</evidence>
<dbReference type="AlphaFoldDB" id="A0A6L5XXE1"/>
<dbReference type="Proteomes" id="UP000482209">
    <property type="component" value="Unassembled WGS sequence"/>
</dbReference>
<protein>
    <recommendedName>
        <fullName evidence="5">Tetratricopeptide repeat protein</fullName>
    </recommendedName>
</protein>
<dbReference type="EMBL" id="VUMT01000005">
    <property type="protein sequence ID" value="MSS63131.1"/>
    <property type="molecule type" value="Genomic_DNA"/>
</dbReference>
<feature type="region of interest" description="Disordered" evidence="2">
    <location>
        <begin position="313"/>
        <end position="338"/>
    </location>
</feature>
<dbReference type="RefSeq" id="WP_154517864.1">
    <property type="nucleotide sequence ID" value="NZ_VUMT01000005.1"/>
</dbReference>
<keyword evidence="1" id="KW-0175">Coiled coil</keyword>
<accession>A0A6L5XXE1</accession>
<proteinExistence type="predicted"/>
<dbReference type="InterPro" id="IPR011990">
    <property type="entry name" value="TPR-like_helical_dom_sf"/>
</dbReference>
<comment type="caution">
    <text evidence="3">The sequence shown here is derived from an EMBL/GenBank/DDBJ whole genome shotgun (WGS) entry which is preliminary data.</text>
</comment>
<evidence type="ECO:0000313" key="3">
    <source>
        <dbReference type="EMBL" id="MSS63131.1"/>
    </source>
</evidence>
<keyword evidence="4" id="KW-1185">Reference proteome</keyword>
<evidence type="ECO:0000256" key="2">
    <source>
        <dbReference type="SAM" id="MobiDB-lite"/>
    </source>
</evidence>
<organism evidence="3 4">
    <name type="scientific">Velocimicrobium porci</name>
    <dbReference type="NCBI Taxonomy" id="2606634"/>
    <lineage>
        <taxon>Bacteria</taxon>
        <taxon>Bacillati</taxon>
        <taxon>Bacillota</taxon>
        <taxon>Clostridia</taxon>
        <taxon>Lachnospirales</taxon>
        <taxon>Lachnospiraceae</taxon>
        <taxon>Velocimicrobium</taxon>
    </lineage>
</organism>
<feature type="compositionally biased region" description="Acidic residues" evidence="2">
    <location>
        <begin position="324"/>
        <end position="338"/>
    </location>
</feature>
<name>A0A6L5XXE1_9FIRM</name>
<gene>
    <name evidence="3" type="ORF">FYJ58_04465</name>
</gene>
<feature type="coiled-coil region" evidence="1">
    <location>
        <begin position="199"/>
        <end position="236"/>
    </location>
</feature>
<evidence type="ECO:0000256" key="1">
    <source>
        <dbReference type="SAM" id="Coils"/>
    </source>
</evidence>